<organism evidence="7">
    <name type="scientific">uncultured euryarchaeote Rifle_16ft_4_minimus_10062</name>
    <dbReference type="NCBI Taxonomy" id="1665186"/>
    <lineage>
        <taxon>Archaea</taxon>
        <taxon>Methanobacteriati</taxon>
        <taxon>Methanobacteriota</taxon>
        <taxon>environmental samples</taxon>
    </lineage>
</organism>
<sequence length="334" mass="36944">MPKEGRPRHGSMAYWHRKRATSEVPHFTSWPDAEGGPKLQGFAGYKAGMTHAFVVDFRPTSTTAGQEVQIPVTVIECPPMKIAAIRLYERTYEGLRSVGEVWADKVDEDLSRRLPVAKKTKGGEPWGKVDLVKIEDVRALTYTQPTLVTGIPKKVPELMETRIGGGTLEQRIAYAKTILGKEVRVSDFAREGAIVDVAAVTKGKGFQGATKRFGIKLLSHKNSKHRRNVGTLGSFQPGYVRSTVPNAGQMGYHQRTEYNKRVLKIGEDGNEVTPNGGFLHYGVVRNPYVLLHGSVPGPTKRLVRLRDAARPQVYVTLEKAPDLTYVSRQSKQGA</sequence>
<dbReference type="PANTHER" id="PTHR11363:SF5">
    <property type="entry name" value="LARGE RIBOSOMAL SUBUNIT PROTEIN UL3"/>
    <property type="match status" value="1"/>
</dbReference>
<keyword evidence="5 6" id="KW-0687">Ribonucleoprotein</keyword>
<comment type="subunit">
    <text evidence="6">Part of the 50S ribosomal subunit. Forms a cluster with proteins L14 and L24e.</text>
</comment>
<evidence type="ECO:0000313" key="7">
    <source>
        <dbReference type="EMBL" id="AKQ00698.1"/>
    </source>
</evidence>
<gene>
    <name evidence="7" type="primary">rpl3p</name>
    <name evidence="6" type="synonym">rpl3</name>
</gene>
<evidence type="ECO:0000256" key="4">
    <source>
        <dbReference type="ARBA" id="ARBA00022980"/>
    </source>
</evidence>
<accession>A0A0H4SZV6</accession>
<dbReference type="GO" id="GO:0019843">
    <property type="term" value="F:rRNA binding"/>
    <property type="evidence" value="ECO:0007669"/>
    <property type="project" value="UniProtKB-UniRule"/>
</dbReference>
<dbReference type="InterPro" id="IPR000597">
    <property type="entry name" value="Ribosomal_uL3"/>
</dbReference>
<protein>
    <recommendedName>
        <fullName evidence="6">Large ribosomal subunit protein uL3</fullName>
    </recommendedName>
</protein>
<name>A0A0H4SZV6_9EURY</name>
<dbReference type="NCBIfam" id="NF003261">
    <property type="entry name" value="PRK04231.1"/>
    <property type="match status" value="1"/>
</dbReference>
<dbReference type="InterPro" id="IPR019928">
    <property type="entry name" value="Ribosomal_uL3_arc"/>
</dbReference>
<dbReference type="SUPFAM" id="SSF50447">
    <property type="entry name" value="Translation proteins"/>
    <property type="match status" value="1"/>
</dbReference>
<dbReference type="NCBIfam" id="TIGR03626">
    <property type="entry name" value="L3_arch"/>
    <property type="match status" value="1"/>
</dbReference>
<dbReference type="PANTHER" id="PTHR11363">
    <property type="entry name" value="60S RIBOSOMAL PROTEIN L3-RELATED"/>
    <property type="match status" value="1"/>
</dbReference>
<evidence type="ECO:0000256" key="6">
    <source>
        <dbReference type="HAMAP-Rule" id="MF_01325"/>
    </source>
</evidence>
<evidence type="ECO:0000256" key="2">
    <source>
        <dbReference type="ARBA" id="ARBA00022730"/>
    </source>
</evidence>
<proteinExistence type="inferred from homology"/>
<dbReference type="InterPro" id="IPR045077">
    <property type="entry name" value="L3_arc_euk"/>
</dbReference>
<dbReference type="AlphaFoldDB" id="A0A0H4SZV6"/>
<dbReference type="EMBL" id="KT006933">
    <property type="protein sequence ID" value="AKQ00698.1"/>
    <property type="molecule type" value="Genomic_DNA"/>
</dbReference>
<dbReference type="Gene3D" id="2.40.30.10">
    <property type="entry name" value="Translation factors"/>
    <property type="match status" value="1"/>
</dbReference>
<keyword evidence="3 6" id="KW-0694">RNA-binding</keyword>
<comment type="similarity">
    <text evidence="1 6">Belongs to the universal ribosomal protein uL3 family.</text>
</comment>
<evidence type="ECO:0000256" key="5">
    <source>
        <dbReference type="ARBA" id="ARBA00023274"/>
    </source>
</evidence>
<dbReference type="Gene3D" id="3.30.1430.10">
    <property type="match status" value="1"/>
</dbReference>
<dbReference type="GO" id="GO:0003735">
    <property type="term" value="F:structural constituent of ribosome"/>
    <property type="evidence" value="ECO:0007669"/>
    <property type="project" value="UniProtKB-UniRule"/>
</dbReference>
<dbReference type="GO" id="GO:0022625">
    <property type="term" value="C:cytosolic large ribosomal subunit"/>
    <property type="evidence" value="ECO:0007669"/>
    <property type="project" value="UniProtKB-UniRule"/>
</dbReference>
<dbReference type="GO" id="GO:0006412">
    <property type="term" value="P:translation"/>
    <property type="evidence" value="ECO:0007669"/>
    <property type="project" value="UniProtKB-UniRule"/>
</dbReference>
<dbReference type="InterPro" id="IPR044892">
    <property type="entry name" value="Ribosomal_L3_dom_3_arc_sf"/>
</dbReference>
<dbReference type="Gene3D" id="4.10.960.10">
    <property type="entry name" value="Ribosomal protein L3, domain 3"/>
    <property type="match status" value="1"/>
</dbReference>
<dbReference type="HAMAP" id="MF_01325_A">
    <property type="entry name" value="Ribosomal_uL3_A"/>
    <property type="match status" value="1"/>
</dbReference>
<keyword evidence="4 6" id="KW-0689">Ribosomal protein</keyword>
<dbReference type="Pfam" id="PF00297">
    <property type="entry name" value="Ribosomal_L3"/>
    <property type="match status" value="1"/>
</dbReference>
<keyword evidence="2 6" id="KW-0699">rRNA-binding</keyword>
<comment type="function">
    <text evidence="6">One of the primary rRNA binding proteins, it binds directly near the 3'-end of the 23S rRNA, where it nucleates assembly of the 50S subunit.</text>
</comment>
<dbReference type="InterPro" id="IPR009000">
    <property type="entry name" value="Transl_B-barrel_sf"/>
</dbReference>
<evidence type="ECO:0000256" key="3">
    <source>
        <dbReference type="ARBA" id="ARBA00022884"/>
    </source>
</evidence>
<reference evidence="7" key="1">
    <citation type="journal article" date="2015" name="ISME J.">
        <title>Aquifer environment selects for microbial species cohorts in sediment and groundwater.</title>
        <authorList>
            <person name="Hug L.A."/>
            <person name="Thomas B.C."/>
            <person name="Brown C.T."/>
            <person name="Frischkorn K.R."/>
            <person name="Williams K.H."/>
            <person name="Tringe S.G."/>
            <person name="Banfield J.F."/>
        </authorList>
    </citation>
    <scope>NUCLEOTIDE SEQUENCE</scope>
</reference>
<evidence type="ECO:0000256" key="1">
    <source>
        <dbReference type="ARBA" id="ARBA00006540"/>
    </source>
</evidence>